<reference evidence="1" key="1">
    <citation type="submission" date="2021-01" db="EMBL/GenBank/DDBJ databases">
        <authorList>
            <person name="Shang Y."/>
        </authorList>
    </citation>
    <scope>NUCLEOTIDE SEQUENCE</scope>
</reference>
<keyword evidence="2" id="KW-1185">Reference proteome</keyword>
<evidence type="ECO:0000313" key="1">
    <source>
        <dbReference type="EMBL" id="QSJ04027.1"/>
    </source>
</evidence>
<sequence length="48" mass="5604">MMRKSLHQGTKADVIKRRAKELNLPCVDVSAKQPKRIITYNHPWVNQC</sequence>
<dbReference type="KEGG" id="vg:65133665"/>
<name>A0A898KA44_9CAUD</name>
<evidence type="ECO:0000313" key="2">
    <source>
        <dbReference type="Proteomes" id="UP000662760"/>
    </source>
</evidence>
<organism evidence="1 2">
    <name type="scientific">Salmonella phage vB_SalP_TR2</name>
    <dbReference type="NCBI Taxonomy" id="2812854"/>
    <lineage>
        <taxon>Viruses</taxon>
        <taxon>Duplodnaviria</taxon>
        <taxon>Heunggongvirae</taxon>
        <taxon>Uroviricota</taxon>
        <taxon>Caudoviricetes</taxon>
        <taxon>Schitoviridae</taxon>
        <taxon>Triduovirus</taxon>
        <taxon>Triduovirus Tr2</taxon>
    </lineage>
</organism>
<accession>A0A898KA44</accession>
<dbReference type="RefSeq" id="YP_010115061.1">
    <property type="nucleotide sequence ID" value="NC_055921.1"/>
</dbReference>
<proteinExistence type="predicted"/>
<protein>
    <submittedName>
        <fullName evidence="1">Uncharacterized protein</fullName>
    </submittedName>
</protein>
<dbReference type="Proteomes" id="UP000662760">
    <property type="component" value="Segment"/>
</dbReference>
<dbReference type="GeneID" id="65133665"/>
<dbReference type="EMBL" id="MW544066">
    <property type="protein sequence ID" value="QSJ04027.1"/>
    <property type="molecule type" value="Genomic_DNA"/>
</dbReference>